<dbReference type="Pfam" id="PF13731">
    <property type="entry name" value="WxL"/>
    <property type="match status" value="1"/>
</dbReference>
<dbReference type="Proteomes" id="UP000067523">
    <property type="component" value="Chromosome"/>
</dbReference>
<protein>
    <recommendedName>
        <fullName evidence="1">WxL domain-containing protein</fullName>
    </recommendedName>
</protein>
<dbReference type="RefSeq" id="WP_208930067.1">
    <property type="nucleotide sequence ID" value="NZ_CP013655.1"/>
</dbReference>
<name>A0A0U2X9U7_9ENTE</name>
<organism evidence="2 3">
    <name type="scientific">Enterococcus rotai</name>
    <dbReference type="NCBI Taxonomy" id="118060"/>
    <lineage>
        <taxon>Bacteria</taxon>
        <taxon>Bacillati</taxon>
        <taxon>Bacillota</taxon>
        <taxon>Bacilli</taxon>
        <taxon>Lactobacillales</taxon>
        <taxon>Enterococcaceae</taxon>
        <taxon>Enterococcus</taxon>
    </lineage>
</organism>
<reference evidence="3" key="1">
    <citation type="submission" date="2015-12" db="EMBL/GenBank/DDBJ databases">
        <authorList>
            <person name="Lauer A."/>
            <person name="Humrighouse B."/>
            <person name="Loparev V."/>
            <person name="Shewmaker P.L."/>
            <person name="Whitney A.M."/>
            <person name="McLaughlin R.W."/>
        </authorList>
    </citation>
    <scope>NUCLEOTIDE SEQUENCE [LARGE SCALE GENOMIC DNA]</scope>
    <source>
        <strain evidence="3">LMG 26678</strain>
    </source>
</reference>
<gene>
    <name evidence="2" type="ORF">ATZ35_06665</name>
</gene>
<dbReference type="KEGG" id="erx:ATZ35_06665"/>
<keyword evidence="3" id="KW-1185">Reference proteome</keyword>
<proteinExistence type="predicted"/>
<evidence type="ECO:0000259" key="1">
    <source>
        <dbReference type="Pfam" id="PF13731"/>
    </source>
</evidence>
<dbReference type="InterPro" id="IPR027994">
    <property type="entry name" value="WxL_dom"/>
</dbReference>
<evidence type="ECO:0000313" key="3">
    <source>
        <dbReference type="Proteomes" id="UP000067523"/>
    </source>
</evidence>
<accession>A0A0U2X9U7</accession>
<dbReference type="STRING" id="118060.ATZ35_06665"/>
<evidence type="ECO:0000313" key="2">
    <source>
        <dbReference type="EMBL" id="ALS36848.1"/>
    </source>
</evidence>
<dbReference type="AlphaFoldDB" id="A0A0U2X9U7"/>
<dbReference type="EMBL" id="CP013655">
    <property type="protein sequence ID" value="ALS36848.1"/>
    <property type="molecule type" value="Genomic_DNA"/>
</dbReference>
<feature type="domain" description="WxL" evidence="1">
    <location>
        <begin position="976"/>
        <end position="1086"/>
    </location>
</feature>
<sequence length="1086" mass="121189">MEKLKKYRLLILVLLVTILFGFSIEKSTTISADEETLPSSSENLMNESTEYSVATDQNKVESSGVKDDAQVELKNEEDVTNPFSFYMKDSDQTREFGATAIPQVISVGDTFNKKPEELVKNIVLPEGHTATFSYVDGKVPFIDNTVANSVILKVYMLDNEQPETKLLIKVPLAIMEKDSSLKIAAGQDINQLSIDYADYSAKVTTIDQQTDYLMEKAGIVMWEIATGNPVKIASAKDSYPEYLLPSKNPLMNKASLLVYTSSSTDKNRVSLTINVMFKEEKQNIIEQKLLNELLAGWDHLPKGSKLGIIKDDLTSGFMGMPYRGGDENDNYQNESFYTVGNKYRNNAFFDAGSTNNYTAYIDNKRYDSLYGFRTPFLGKTLRYYVKKGDRLRQVFVDRTVNIIYVVDAYKTKSGYFSEDFSIYNTGSTNTSIGVHAAQRIDYAGYSGFVSLYDKGAGFIQSVPYYEGTIKKHHSLSIKFKDGRGNFLGDQDRWAVGTTFESNAKPNNKPPILLLTDAGVNYFKDDFSKRGMENDFYPNNTVIFSNKDDVRSQVFHMGMKPRLVAPGEKVTSRIHYFSGDEIPYMIIEATPKEYNVYEEYDRDTKFEYLLSNIPAAGDNGTIEFTFPDETTKQVDYIADENKTSKGSFIVPRATLPQVLNSDPGTIKSYATEIYAENEQLGIPTDDYAVPINVYNLGAKPIPQLIQKGKAFTKKPSELIKDPVILPGNTAVYEYEGELPDTSVVGLTSVLVRMTDKERPEKTTLIKVPVEVTSGTPPTSGLYLAAKDYTSVVQEIQGITEEQVAELILKKSEAIAWDVSSGSSEDVTLSVQSTTLKPNSPVGSYKASIEAVKGTLSKTKDIGITIVDKQTVKVEFLDEVGESMHEPVSLLRTVGTKIDLTKEDDVQTAIKEIQDKRYQLYQRPENETTLEVPNQDTTVTYRFKGTLFVSSYPTFMNFGVKGLQASTPFIRVEKAQYNKPLTIWDNRKGTSPWVLTATLEKALTSLDDDSKILPEAIRYKIDNATTVTLKQGSAEPILTKKSEETGDVIISDGWDKGDSGLQLEVPTGKVLQAGKYYATILWQVADTP</sequence>